<feature type="transmembrane region" description="Helical" evidence="7">
    <location>
        <begin position="219"/>
        <end position="238"/>
    </location>
</feature>
<dbReference type="Gene3D" id="1.20.1720.10">
    <property type="entry name" value="Multidrug resistance protein D"/>
    <property type="match status" value="1"/>
</dbReference>
<feature type="transmembrane region" description="Helical" evidence="7">
    <location>
        <begin position="310"/>
        <end position="330"/>
    </location>
</feature>
<dbReference type="Gene3D" id="1.20.1250.20">
    <property type="entry name" value="MFS general substrate transporter like domains"/>
    <property type="match status" value="1"/>
</dbReference>
<dbReference type="InterPro" id="IPR011701">
    <property type="entry name" value="MFS"/>
</dbReference>
<dbReference type="eggNOG" id="KOG0254">
    <property type="taxonomic scope" value="Eukaryota"/>
</dbReference>
<feature type="transmembrane region" description="Helical" evidence="7">
    <location>
        <begin position="189"/>
        <end position="207"/>
    </location>
</feature>
<evidence type="ECO:0000256" key="6">
    <source>
        <dbReference type="SAM" id="MobiDB-lite"/>
    </source>
</evidence>
<feature type="transmembrane region" description="Helical" evidence="7">
    <location>
        <begin position="421"/>
        <end position="442"/>
    </location>
</feature>
<feature type="transmembrane region" description="Helical" evidence="7">
    <location>
        <begin position="462"/>
        <end position="479"/>
    </location>
</feature>
<feature type="domain" description="Major facilitator superfamily (MFS) profile" evidence="8">
    <location>
        <begin position="154"/>
        <end position="613"/>
    </location>
</feature>
<feature type="transmembrane region" description="Helical" evidence="7">
    <location>
        <begin position="276"/>
        <end position="298"/>
    </location>
</feature>
<evidence type="ECO:0000256" key="7">
    <source>
        <dbReference type="SAM" id="Phobius"/>
    </source>
</evidence>
<reference evidence="10" key="1">
    <citation type="journal article" date="2013" name="Genome Announc.">
        <title>Draft genome sequence of the grapevine dieback fungus Eutypa lata UCR-EL1.</title>
        <authorList>
            <person name="Blanco-Ulate B."/>
            <person name="Rolshausen P.E."/>
            <person name="Cantu D."/>
        </authorList>
    </citation>
    <scope>NUCLEOTIDE SEQUENCE [LARGE SCALE GENOMIC DNA]</scope>
    <source>
        <strain evidence="10">UCR-EL1</strain>
    </source>
</reference>
<dbReference type="FunFam" id="1.20.1720.10:FF:000012">
    <property type="entry name" value="MFS toxin efflux pump (AflT)"/>
    <property type="match status" value="1"/>
</dbReference>
<gene>
    <name evidence="9" type="ORF">UCREL1_10265</name>
</gene>
<feature type="transmembrane region" description="Helical" evidence="7">
    <location>
        <begin position="350"/>
        <end position="371"/>
    </location>
</feature>
<dbReference type="OMA" id="MQHPNIA"/>
<sequence>MTHSVDSTQVTLEPLPEMKSAQHPHERHISIDTTASSHVHGPAGEFTRQSSRNSNGGSLPLSEEIIHPRLSFTQDVLESLHPSKQPSFSRSPLPNDHDNAITNPDVSPHPLNTDGPGITDGSSPTSTEPGPIQGGQVPPTQSPAYPSPAKTALVMFSLYISIFLVALDRTILGPAIPAITDEFGSIGDIGWYTSAYMLTACGFILPYGRIYTFFPSKPVFLSGIVLFEVGSAVCGAAPSSIVLIIGRAIQGLGSSAVFTGAILIMTKTVPLHRRPLLQGLFGACFGVASVVGPLLGGVFTGSRATWRWCFYVNLPIGGFTMIVVLLVLRLKERGRPGKTTSNWKETAKDLDPLGTVLFLAAITCLLLALQWGGAEYSWNAPRVIALLVVFSVLLIAFCVWQYVTRNTTATIPGRVLLQRSVVMGGISQFCVGAVMMTVATYIPLWFQAIQNVSAMQSGVDTIPLVLSVVFGSVASGGLVQRLGYYTPFMVAGSCLMATGAGLLITWYALSPTGAWIGFQVILGLGVGFTMQQPNLAVQVVLPTPDIATGTALLAVCQTLGGAVFVAVGQNLFLDKFTSALEAMGDGIDLALVVQSGATELKQIVPADLLPQVLDAYNVSLTRGPFFAALIVSCLGVPAALAMEWRSVKDDMHAKGDEESSSSSVLVEREQQRGDSNTRGIGEEKVTRDESASAPPGEEVREKK</sequence>
<evidence type="ECO:0000259" key="8">
    <source>
        <dbReference type="PROSITE" id="PS50850"/>
    </source>
</evidence>
<dbReference type="InterPro" id="IPR020846">
    <property type="entry name" value="MFS_dom"/>
</dbReference>
<name>M7T836_EUTLA</name>
<dbReference type="KEGG" id="ela:UCREL1_10265"/>
<feature type="transmembrane region" description="Helical" evidence="7">
    <location>
        <begin position="152"/>
        <end position="177"/>
    </location>
</feature>
<dbReference type="AlphaFoldDB" id="M7T836"/>
<feature type="compositionally biased region" description="Polar residues" evidence="6">
    <location>
        <begin position="82"/>
        <end position="92"/>
    </location>
</feature>
<feature type="compositionally biased region" description="Polar residues" evidence="6">
    <location>
        <begin position="1"/>
        <end position="11"/>
    </location>
</feature>
<dbReference type="OrthoDB" id="10021397at2759"/>
<feature type="transmembrane region" description="Helical" evidence="7">
    <location>
        <begin position="383"/>
        <end position="400"/>
    </location>
</feature>
<keyword evidence="4 7" id="KW-1133">Transmembrane helix</keyword>
<proteinExistence type="predicted"/>
<dbReference type="PANTHER" id="PTHR23501">
    <property type="entry name" value="MAJOR FACILITATOR SUPERFAMILY"/>
    <property type="match status" value="1"/>
</dbReference>
<evidence type="ECO:0000256" key="3">
    <source>
        <dbReference type="ARBA" id="ARBA00022692"/>
    </source>
</evidence>
<feature type="transmembrane region" description="Helical" evidence="7">
    <location>
        <begin position="513"/>
        <end position="530"/>
    </location>
</feature>
<feature type="region of interest" description="Disordered" evidence="6">
    <location>
        <begin position="1"/>
        <end position="61"/>
    </location>
</feature>
<dbReference type="GO" id="GO:0022857">
    <property type="term" value="F:transmembrane transporter activity"/>
    <property type="evidence" value="ECO:0007669"/>
    <property type="project" value="InterPro"/>
</dbReference>
<dbReference type="HOGENOM" id="CLU_000960_22_1_1"/>
<feature type="transmembrane region" description="Helical" evidence="7">
    <location>
        <begin position="551"/>
        <end position="573"/>
    </location>
</feature>
<feature type="transmembrane region" description="Helical" evidence="7">
    <location>
        <begin position="244"/>
        <end position="264"/>
    </location>
</feature>
<dbReference type="SUPFAM" id="SSF103473">
    <property type="entry name" value="MFS general substrate transporter"/>
    <property type="match status" value="1"/>
</dbReference>
<keyword evidence="3 7" id="KW-0812">Transmembrane</keyword>
<feature type="region of interest" description="Disordered" evidence="6">
    <location>
        <begin position="651"/>
        <end position="703"/>
    </location>
</feature>
<feature type="compositionally biased region" description="Polar residues" evidence="6">
    <location>
        <begin position="47"/>
        <end position="57"/>
    </location>
</feature>
<dbReference type="CDD" id="cd17502">
    <property type="entry name" value="MFS_Azr1_MDR_like"/>
    <property type="match status" value="1"/>
</dbReference>
<dbReference type="GO" id="GO:0005886">
    <property type="term" value="C:plasma membrane"/>
    <property type="evidence" value="ECO:0007669"/>
    <property type="project" value="TreeGrafter"/>
</dbReference>
<evidence type="ECO:0000256" key="1">
    <source>
        <dbReference type="ARBA" id="ARBA00004141"/>
    </source>
</evidence>
<dbReference type="InterPro" id="IPR001958">
    <property type="entry name" value="Tet-R_TetA/multi-R_MdtG-like"/>
</dbReference>
<protein>
    <submittedName>
        <fullName evidence="9">Putative major facilitator superfamily transporter protein</fullName>
    </submittedName>
</protein>
<comment type="subcellular location">
    <subcellularLocation>
        <location evidence="1">Membrane</location>
        <topology evidence="1">Multi-pass membrane protein</topology>
    </subcellularLocation>
</comment>
<keyword evidence="5 7" id="KW-0472">Membrane</keyword>
<feature type="transmembrane region" description="Helical" evidence="7">
    <location>
        <begin position="486"/>
        <end position="507"/>
    </location>
</feature>
<feature type="region of interest" description="Disordered" evidence="6">
    <location>
        <begin position="82"/>
        <end position="144"/>
    </location>
</feature>
<organism evidence="9 10">
    <name type="scientific">Eutypa lata (strain UCR-EL1)</name>
    <name type="common">Grapevine dieback disease fungus</name>
    <name type="synonym">Eutypa armeniacae</name>
    <dbReference type="NCBI Taxonomy" id="1287681"/>
    <lineage>
        <taxon>Eukaryota</taxon>
        <taxon>Fungi</taxon>
        <taxon>Dikarya</taxon>
        <taxon>Ascomycota</taxon>
        <taxon>Pezizomycotina</taxon>
        <taxon>Sordariomycetes</taxon>
        <taxon>Xylariomycetidae</taxon>
        <taxon>Xylariales</taxon>
        <taxon>Diatrypaceae</taxon>
        <taxon>Eutypa</taxon>
    </lineage>
</organism>
<evidence type="ECO:0000313" key="9">
    <source>
        <dbReference type="EMBL" id="EMR62815.1"/>
    </source>
</evidence>
<accession>M7T836</accession>
<feature type="compositionally biased region" description="Basic and acidic residues" evidence="6">
    <location>
        <begin position="680"/>
        <end position="690"/>
    </location>
</feature>
<dbReference type="Proteomes" id="UP000012174">
    <property type="component" value="Unassembled WGS sequence"/>
</dbReference>
<dbReference type="Pfam" id="PF07690">
    <property type="entry name" value="MFS_1"/>
    <property type="match status" value="1"/>
</dbReference>
<dbReference type="PANTHER" id="PTHR23501:SF201">
    <property type="entry name" value="MFS AFLATOXIN EFFLUX PUMP"/>
    <property type="match status" value="1"/>
</dbReference>
<evidence type="ECO:0000256" key="4">
    <source>
        <dbReference type="ARBA" id="ARBA00022989"/>
    </source>
</evidence>
<evidence type="ECO:0000256" key="2">
    <source>
        <dbReference type="ARBA" id="ARBA00022448"/>
    </source>
</evidence>
<evidence type="ECO:0000256" key="5">
    <source>
        <dbReference type="ARBA" id="ARBA00023136"/>
    </source>
</evidence>
<keyword evidence="10" id="KW-1185">Reference proteome</keyword>
<dbReference type="PROSITE" id="PS50850">
    <property type="entry name" value="MFS"/>
    <property type="match status" value="1"/>
</dbReference>
<keyword evidence="2" id="KW-0813">Transport</keyword>
<dbReference type="PRINTS" id="PR01035">
    <property type="entry name" value="TCRTETA"/>
</dbReference>
<dbReference type="EMBL" id="KB707371">
    <property type="protein sequence ID" value="EMR62815.1"/>
    <property type="molecule type" value="Genomic_DNA"/>
</dbReference>
<feature type="transmembrane region" description="Helical" evidence="7">
    <location>
        <begin position="625"/>
        <end position="644"/>
    </location>
</feature>
<dbReference type="InterPro" id="IPR036259">
    <property type="entry name" value="MFS_trans_sf"/>
</dbReference>
<dbReference type="FunFam" id="1.20.1250.20:FF:000196">
    <property type="entry name" value="MFS toxin efflux pump (AflT)"/>
    <property type="match status" value="1"/>
</dbReference>
<evidence type="ECO:0000313" key="10">
    <source>
        <dbReference type="Proteomes" id="UP000012174"/>
    </source>
</evidence>